<dbReference type="EMBL" id="CAVMBE010000073">
    <property type="protein sequence ID" value="CAK4032877.1"/>
    <property type="molecule type" value="Genomic_DNA"/>
</dbReference>
<accession>A0AAI8Z5L9</accession>
<protein>
    <submittedName>
        <fullName evidence="1">Uncharacterized protein</fullName>
    </submittedName>
</protein>
<evidence type="ECO:0000313" key="2">
    <source>
        <dbReference type="Proteomes" id="UP001296104"/>
    </source>
</evidence>
<reference evidence="1" key="1">
    <citation type="submission" date="2023-11" db="EMBL/GenBank/DDBJ databases">
        <authorList>
            <person name="Alioto T."/>
            <person name="Alioto T."/>
            <person name="Gomez Garrido J."/>
        </authorList>
    </citation>
    <scope>NUCLEOTIDE SEQUENCE</scope>
</reference>
<dbReference type="AlphaFoldDB" id="A0AAI8Z5L9"/>
<organism evidence="1 2">
    <name type="scientific">Lecanosticta acicola</name>
    <dbReference type="NCBI Taxonomy" id="111012"/>
    <lineage>
        <taxon>Eukaryota</taxon>
        <taxon>Fungi</taxon>
        <taxon>Dikarya</taxon>
        <taxon>Ascomycota</taxon>
        <taxon>Pezizomycotina</taxon>
        <taxon>Dothideomycetes</taxon>
        <taxon>Dothideomycetidae</taxon>
        <taxon>Mycosphaerellales</taxon>
        <taxon>Mycosphaerellaceae</taxon>
        <taxon>Lecanosticta</taxon>
    </lineage>
</organism>
<gene>
    <name evidence="1" type="ORF">LECACI_7A008035</name>
</gene>
<name>A0AAI8Z5L9_9PEZI</name>
<evidence type="ECO:0000313" key="1">
    <source>
        <dbReference type="EMBL" id="CAK4032877.1"/>
    </source>
</evidence>
<keyword evidence="2" id="KW-1185">Reference proteome</keyword>
<sequence length="168" mass="18543">MPPNGTELTCRGVIDAAAPNSFEKMAAHFTAAQQALEAVKKGQVSFGTKFSVVDAARKFAGWLGNLDLNPTRRVFLLEDPKHGQLKPITERIWAPLIALRNEYLESQHSDDDQTLIESNCLPLRVEQALNATCDAINKIPGEGETCVCNQHADRPLLEGWEAFTARQD</sequence>
<comment type="caution">
    <text evidence="1">The sequence shown here is derived from an EMBL/GenBank/DDBJ whole genome shotgun (WGS) entry which is preliminary data.</text>
</comment>
<proteinExistence type="predicted"/>
<dbReference type="Proteomes" id="UP001296104">
    <property type="component" value="Unassembled WGS sequence"/>
</dbReference>